<comment type="caution">
    <text evidence="1">The sequence shown here is derived from an EMBL/GenBank/DDBJ whole genome shotgun (WGS) entry which is preliminary data.</text>
</comment>
<evidence type="ECO:0000313" key="2">
    <source>
        <dbReference type="Proteomes" id="UP000029867"/>
    </source>
</evidence>
<name>A0A099NVN5_PICKU</name>
<gene>
    <name evidence="1" type="ORF">JL09_g4894</name>
</gene>
<accession>A0A099NVN5</accession>
<dbReference type="HOGENOM" id="CLU_2015590_0_0_1"/>
<organism evidence="1 2">
    <name type="scientific">Pichia kudriavzevii</name>
    <name type="common">Yeast</name>
    <name type="synonym">Issatchenkia orientalis</name>
    <dbReference type="NCBI Taxonomy" id="4909"/>
    <lineage>
        <taxon>Eukaryota</taxon>
        <taxon>Fungi</taxon>
        <taxon>Dikarya</taxon>
        <taxon>Ascomycota</taxon>
        <taxon>Saccharomycotina</taxon>
        <taxon>Pichiomycetes</taxon>
        <taxon>Pichiales</taxon>
        <taxon>Pichiaceae</taxon>
        <taxon>Pichia</taxon>
    </lineage>
</organism>
<dbReference type="EMBL" id="JQFK01000224">
    <property type="protein sequence ID" value="KGK35956.1"/>
    <property type="molecule type" value="Genomic_DNA"/>
</dbReference>
<sequence>MLFHFLHLLYLSLKFHIHLSEVIFCLLKVKSSDYIILIDYNNNVWATIKGIITYIAVDLLNLVKPINQLVGVHSDREELKKLQGRVATVSQTLRAANVKVEPAGRGVVGINRMSLRRKTLLWRS</sequence>
<dbReference type="Proteomes" id="UP000029867">
    <property type="component" value="Unassembled WGS sequence"/>
</dbReference>
<dbReference type="AlphaFoldDB" id="A0A099NVN5"/>
<proteinExistence type="predicted"/>
<evidence type="ECO:0000313" key="1">
    <source>
        <dbReference type="EMBL" id="KGK35956.1"/>
    </source>
</evidence>
<reference evidence="2" key="1">
    <citation type="journal article" date="2014" name="Microb. Cell Fact.">
        <title>Exploiting Issatchenkia orientalis SD108 for succinic acid production.</title>
        <authorList>
            <person name="Xiao H."/>
            <person name="Shao Z."/>
            <person name="Jiang Y."/>
            <person name="Dole S."/>
            <person name="Zhao H."/>
        </authorList>
    </citation>
    <scope>NUCLEOTIDE SEQUENCE [LARGE SCALE GENOMIC DNA]</scope>
    <source>
        <strain evidence="2">SD108</strain>
    </source>
</reference>
<protein>
    <submittedName>
        <fullName evidence="1">Uncharacterized protein</fullName>
    </submittedName>
</protein>